<dbReference type="PANTHER" id="PTHR31569:SF4">
    <property type="entry name" value="SWIM-TYPE DOMAIN-CONTAINING PROTEIN"/>
    <property type="match status" value="1"/>
</dbReference>
<dbReference type="EMBL" id="RQTK01001114">
    <property type="protein sequence ID" value="RUS72100.1"/>
    <property type="molecule type" value="Genomic_DNA"/>
</dbReference>
<dbReference type="OrthoDB" id="9898241at2759"/>
<evidence type="ECO:0000256" key="1">
    <source>
        <dbReference type="PROSITE-ProRule" id="PRU00325"/>
    </source>
</evidence>
<proteinExistence type="predicted"/>
<reference evidence="3 4" key="1">
    <citation type="submission" date="2019-01" db="EMBL/GenBank/DDBJ databases">
        <title>A draft genome assembly of the solar-powered sea slug Elysia chlorotica.</title>
        <authorList>
            <person name="Cai H."/>
            <person name="Li Q."/>
            <person name="Fang X."/>
            <person name="Li J."/>
            <person name="Curtis N.E."/>
            <person name="Altenburger A."/>
            <person name="Shibata T."/>
            <person name="Feng M."/>
            <person name="Maeda T."/>
            <person name="Schwartz J.A."/>
            <person name="Shigenobu S."/>
            <person name="Lundholm N."/>
            <person name="Nishiyama T."/>
            <person name="Yang H."/>
            <person name="Hasebe M."/>
            <person name="Li S."/>
            <person name="Pierce S.K."/>
            <person name="Wang J."/>
        </authorList>
    </citation>
    <scope>NUCLEOTIDE SEQUENCE [LARGE SCALE GENOMIC DNA]</scope>
    <source>
        <strain evidence="3">EC2010</strain>
        <tissue evidence="3">Whole organism of an adult</tissue>
    </source>
</reference>
<name>A0A3S1AU34_ELYCH</name>
<dbReference type="PROSITE" id="PS50966">
    <property type="entry name" value="ZF_SWIM"/>
    <property type="match status" value="1"/>
</dbReference>
<protein>
    <recommendedName>
        <fullName evidence="2">SWIM-type domain-containing protein</fullName>
    </recommendedName>
</protein>
<dbReference type="InterPro" id="IPR007527">
    <property type="entry name" value="Znf_SWIM"/>
</dbReference>
<accession>A0A3S1AU34</accession>
<dbReference type="GO" id="GO:0008270">
    <property type="term" value="F:zinc ion binding"/>
    <property type="evidence" value="ECO:0007669"/>
    <property type="project" value="UniProtKB-KW"/>
</dbReference>
<evidence type="ECO:0000313" key="4">
    <source>
        <dbReference type="Proteomes" id="UP000271974"/>
    </source>
</evidence>
<dbReference type="Proteomes" id="UP000271974">
    <property type="component" value="Unassembled WGS sequence"/>
</dbReference>
<keyword evidence="1" id="KW-0863">Zinc-finger</keyword>
<keyword evidence="1" id="KW-0479">Metal-binding</keyword>
<keyword evidence="4" id="KW-1185">Reference proteome</keyword>
<dbReference type="InterPro" id="IPR052579">
    <property type="entry name" value="Zinc_finger_SWIM"/>
</dbReference>
<organism evidence="3 4">
    <name type="scientific">Elysia chlorotica</name>
    <name type="common">Eastern emerald elysia</name>
    <name type="synonym">Sea slug</name>
    <dbReference type="NCBI Taxonomy" id="188477"/>
    <lineage>
        <taxon>Eukaryota</taxon>
        <taxon>Metazoa</taxon>
        <taxon>Spiralia</taxon>
        <taxon>Lophotrochozoa</taxon>
        <taxon>Mollusca</taxon>
        <taxon>Gastropoda</taxon>
        <taxon>Heterobranchia</taxon>
        <taxon>Euthyneura</taxon>
        <taxon>Panpulmonata</taxon>
        <taxon>Sacoglossa</taxon>
        <taxon>Placobranchoidea</taxon>
        <taxon>Plakobranchidae</taxon>
        <taxon>Elysia</taxon>
    </lineage>
</organism>
<dbReference type="AlphaFoldDB" id="A0A3S1AU34"/>
<keyword evidence="1" id="KW-0862">Zinc</keyword>
<sequence>MVKSLLQLEKRREQRLQLKKSKMLVKKKQVFVKTTAHKQTIADIHAVCTGHAAKKMQREIELCEQGRLCEKVHVLGSVTSVHEHTSVYKVTVHGCDCQFHSSERLPCRHIFALRIVLKRALFSISDVPAKYLLTNFLGLTEGPHQGGISLITVQKQRKKTLTASEKYLLMKPIALDICNVGSGVGTSEFWSRYETLVLLQDMWKKGKSIQIVDAETGHIVPVPNYDKGVTCTTSTSDEFVAADNDEGERMEDCGEFAANVGSTVGEGSVEDVAADNGEGERMEDCGEFAANVGSTVGEGSVEDVAADNGEGERVEDGVDATRIIPVVESSKLAANVGSTEVEDVAADNEGERVEDGVDATTIIPVVESSEFAANFGSVVVDASHETGNVGVDVGTAICETPRNNSAPFALPTKLKRKGRPKQGQSKKRFKTHVWLHGTVVHAVATPRATVLTDRLNYMSEPKGFA</sequence>
<comment type="caution">
    <text evidence="3">The sequence shown here is derived from an EMBL/GenBank/DDBJ whole genome shotgun (WGS) entry which is preliminary data.</text>
</comment>
<gene>
    <name evidence="3" type="ORF">EGW08_020145</name>
</gene>
<feature type="domain" description="SWIM-type" evidence="2">
    <location>
        <begin position="88"/>
        <end position="118"/>
    </location>
</feature>
<dbReference type="PANTHER" id="PTHR31569">
    <property type="entry name" value="SWIM-TYPE DOMAIN-CONTAINING PROTEIN"/>
    <property type="match status" value="1"/>
</dbReference>
<evidence type="ECO:0000259" key="2">
    <source>
        <dbReference type="PROSITE" id="PS50966"/>
    </source>
</evidence>
<evidence type="ECO:0000313" key="3">
    <source>
        <dbReference type="EMBL" id="RUS72100.1"/>
    </source>
</evidence>